<proteinExistence type="predicted"/>
<reference evidence="2 3" key="1">
    <citation type="journal article" date="2022" name="Gigascience">
        <title>A chromosome-level genome assembly and annotation of the desert horned lizard, Phrynosoma platyrhinos, provides insight into chromosomal rearrangements among reptiles.</title>
        <authorList>
            <person name="Koochekian N."/>
            <person name="Ascanio A."/>
            <person name="Farleigh K."/>
            <person name="Card D.C."/>
            <person name="Schield D.R."/>
            <person name="Castoe T.A."/>
            <person name="Jezkova T."/>
        </authorList>
    </citation>
    <scope>NUCLEOTIDE SEQUENCE [LARGE SCALE GENOMIC DNA]</scope>
    <source>
        <strain evidence="2">NK-2021</strain>
    </source>
</reference>
<evidence type="ECO:0000313" key="2">
    <source>
        <dbReference type="EMBL" id="KAH0628411.1"/>
    </source>
</evidence>
<name>A0ABQ7TF91_PHRPL</name>
<feature type="transmembrane region" description="Helical" evidence="1">
    <location>
        <begin position="245"/>
        <end position="268"/>
    </location>
</feature>
<evidence type="ECO:0000256" key="1">
    <source>
        <dbReference type="SAM" id="Phobius"/>
    </source>
</evidence>
<dbReference type="Proteomes" id="UP000826234">
    <property type="component" value="Unassembled WGS sequence"/>
</dbReference>
<keyword evidence="3" id="KW-1185">Reference proteome</keyword>
<organism evidence="2 3">
    <name type="scientific">Phrynosoma platyrhinos</name>
    <name type="common">Desert horned lizard</name>
    <dbReference type="NCBI Taxonomy" id="52577"/>
    <lineage>
        <taxon>Eukaryota</taxon>
        <taxon>Metazoa</taxon>
        <taxon>Chordata</taxon>
        <taxon>Craniata</taxon>
        <taxon>Vertebrata</taxon>
        <taxon>Euteleostomi</taxon>
        <taxon>Lepidosauria</taxon>
        <taxon>Squamata</taxon>
        <taxon>Bifurcata</taxon>
        <taxon>Unidentata</taxon>
        <taxon>Episquamata</taxon>
        <taxon>Toxicofera</taxon>
        <taxon>Iguania</taxon>
        <taxon>Phrynosomatidae</taxon>
        <taxon>Phrynosomatinae</taxon>
        <taxon>Phrynosoma</taxon>
    </lineage>
</organism>
<keyword evidence="1" id="KW-1133">Transmembrane helix</keyword>
<comment type="caution">
    <text evidence="2">The sequence shown here is derived from an EMBL/GenBank/DDBJ whole genome shotgun (WGS) entry which is preliminary data.</text>
</comment>
<keyword evidence="1" id="KW-0472">Membrane</keyword>
<sequence length="321" mass="35796">MTGGDEAHKSPPCFQPDSLDFKHILLCPDQEKLDFLRALSASCTEALENGRNELGLPHKKVELVKAIMVVMESLPVTPVPSPVISCAMLALYHLSKFEPSLDRDLESYVLRLVLYYVFTMESTSVRSQDFYISSCLTLEVLLKGLLVGDATSAHLLFLIKHINFWLESSGNKEKMRALTCASALIGHAIYVLGPEVRLSQILSQDLWCQDDCGTEMLGYIDTCMAVEAFGEILNQAQKEEMIKTAWLAAYNFWLTTSVPGILILYAVVGKASVFLLDKNPGHVYKKTTDAIYRLQKEKRIPRILEVLLYAQGNGSAKCLNP</sequence>
<dbReference type="EMBL" id="JAIPUX010000439">
    <property type="protein sequence ID" value="KAH0628411.1"/>
    <property type="molecule type" value="Genomic_DNA"/>
</dbReference>
<protein>
    <submittedName>
        <fullName evidence="2">Uncharacterized protein</fullName>
    </submittedName>
</protein>
<accession>A0ABQ7TF91</accession>
<keyword evidence="1" id="KW-0812">Transmembrane</keyword>
<gene>
    <name evidence="2" type="ORF">JD844_009535</name>
</gene>
<evidence type="ECO:0000313" key="3">
    <source>
        <dbReference type="Proteomes" id="UP000826234"/>
    </source>
</evidence>